<dbReference type="GO" id="GO:0005524">
    <property type="term" value="F:ATP binding"/>
    <property type="evidence" value="ECO:0007669"/>
    <property type="project" value="UniProtKB-KW"/>
</dbReference>
<dbReference type="SMART" id="SM00382">
    <property type="entry name" value="AAA"/>
    <property type="match status" value="1"/>
</dbReference>
<feature type="transmembrane region" description="Helical" evidence="9">
    <location>
        <begin position="137"/>
        <end position="156"/>
    </location>
</feature>
<evidence type="ECO:0000256" key="1">
    <source>
        <dbReference type="ARBA" id="ARBA00004651"/>
    </source>
</evidence>
<feature type="transmembrane region" description="Helical" evidence="9">
    <location>
        <begin position="162"/>
        <end position="180"/>
    </location>
</feature>
<dbReference type="GO" id="GO:0005886">
    <property type="term" value="C:plasma membrane"/>
    <property type="evidence" value="ECO:0007669"/>
    <property type="project" value="UniProtKB-SubCell"/>
</dbReference>
<keyword evidence="3" id="KW-1003">Cell membrane</keyword>
<dbReference type="RefSeq" id="WP_279295117.1">
    <property type="nucleotide sequence ID" value="NZ_JAOTIF010000001.1"/>
</dbReference>
<comment type="subcellular location">
    <subcellularLocation>
        <location evidence="1">Cell membrane</location>
        <topology evidence="1">Multi-pass membrane protein</topology>
    </subcellularLocation>
</comment>
<evidence type="ECO:0000256" key="5">
    <source>
        <dbReference type="ARBA" id="ARBA00022741"/>
    </source>
</evidence>
<dbReference type="InterPro" id="IPR011527">
    <property type="entry name" value="ABC1_TM_dom"/>
</dbReference>
<dbReference type="InterPro" id="IPR036640">
    <property type="entry name" value="ABC1_TM_sf"/>
</dbReference>
<dbReference type="GO" id="GO:0015421">
    <property type="term" value="F:ABC-type oligopeptide transporter activity"/>
    <property type="evidence" value="ECO:0007669"/>
    <property type="project" value="TreeGrafter"/>
</dbReference>
<evidence type="ECO:0000313" key="13">
    <source>
        <dbReference type="Proteomes" id="UP001155483"/>
    </source>
</evidence>
<dbReference type="EMBL" id="JAOTIF010000001">
    <property type="protein sequence ID" value="MCU7547671.1"/>
    <property type="molecule type" value="Genomic_DNA"/>
</dbReference>
<dbReference type="PROSITE" id="PS00211">
    <property type="entry name" value="ABC_TRANSPORTER_1"/>
    <property type="match status" value="1"/>
</dbReference>
<keyword evidence="8 9" id="KW-0472">Membrane</keyword>
<dbReference type="AlphaFoldDB" id="A0A9X3B6S8"/>
<proteinExistence type="predicted"/>
<evidence type="ECO:0000256" key="4">
    <source>
        <dbReference type="ARBA" id="ARBA00022692"/>
    </source>
</evidence>
<evidence type="ECO:0000256" key="6">
    <source>
        <dbReference type="ARBA" id="ARBA00022840"/>
    </source>
</evidence>
<dbReference type="InterPro" id="IPR017871">
    <property type="entry name" value="ABC_transporter-like_CS"/>
</dbReference>
<dbReference type="PANTHER" id="PTHR43394">
    <property type="entry name" value="ATP-DEPENDENT PERMEASE MDL1, MITOCHONDRIAL"/>
    <property type="match status" value="1"/>
</dbReference>
<keyword evidence="2" id="KW-0813">Transport</keyword>
<evidence type="ECO:0000259" key="10">
    <source>
        <dbReference type="PROSITE" id="PS50893"/>
    </source>
</evidence>
<comment type="caution">
    <text evidence="12">The sequence shown here is derived from an EMBL/GenBank/DDBJ whole genome shotgun (WGS) entry which is preliminary data.</text>
</comment>
<dbReference type="GO" id="GO:0016887">
    <property type="term" value="F:ATP hydrolysis activity"/>
    <property type="evidence" value="ECO:0007669"/>
    <property type="project" value="InterPro"/>
</dbReference>
<dbReference type="Proteomes" id="UP001155483">
    <property type="component" value="Unassembled WGS sequence"/>
</dbReference>
<dbReference type="PANTHER" id="PTHR43394:SF1">
    <property type="entry name" value="ATP-BINDING CASSETTE SUB-FAMILY B MEMBER 10, MITOCHONDRIAL"/>
    <property type="match status" value="1"/>
</dbReference>
<keyword evidence="5" id="KW-0547">Nucleotide-binding</keyword>
<keyword evidence="4 9" id="KW-0812">Transmembrane</keyword>
<dbReference type="Pfam" id="PF00664">
    <property type="entry name" value="ABC_membrane"/>
    <property type="match status" value="1"/>
</dbReference>
<dbReference type="PROSITE" id="PS50893">
    <property type="entry name" value="ABC_TRANSPORTER_2"/>
    <property type="match status" value="1"/>
</dbReference>
<dbReference type="CDD" id="cd07346">
    <property type="entry name" value="ABC_6TM_exporters"/>
    <property type="match status" value="1"/>
</dbReference>
<keyword evidence="13" id="KW-1185">Reference proteome</keyword>
<evidence type="ECO:0000313" key="12">
    <source>
        <dbReference type="EMBL" id="MCU7547671.1"/>
    </source>
</evidence>
<reference evidence="12" key="2">
    <citation type="submission" date="2023-04" db="EMBL/GenBank/DDBJ databases">
        <title>Paracnuella aquatica gen. nov., sp. nov., a member of the family Chitinophagaceae isolated from a hot spring.</title>
        <authorList>
            <person name="Wang C."/>
        </authorList>
    </citation>
    <scope>NUCLEOTIDE SEQUENCE</scope>
    <source>
        <strain evidence="12">LB-8</strain>
    </source>
</reference>
<dbReference type="Gene3D" id="3.40.50.300">
    <property type="entry name" value="P-loop containing nucleotide triphosphate hydrolases"/>
    <property type="match status" value="1"/>
</dbReference>
<feature type="transmembrane region" description="Helical" evidence="9">
    <location>
        <begin position="55"/>
        <end position="76"/>
    </location>
</feature>
<feature type="domain" description="ABC transmembrane type-1" evidence="11">
    <location>
        <begin position="16"/>
        <end position="305"/>
    </location>
</feature>
<evidence type="ECO:0000256" key="2">
    <source>
        <dbReference type="ARBA" id="ARBA00022448"/>
    </source>
</evidence>
<name>A0A9X3B6S8_9BACT</name>
<dbReference type="InterPro" id="IPR003439">
    <property type="entry name" value="ABC_transporter-like_ATP-bd"/>
</dbReference>
<keyword evidence="7 9" id="KW-1133">Transmembrane helix</keyword>
<dbReference type="InterPro" id="IPR003593">
    <property type="entry name" value="AAA+_ATPase"/>
</dbReference>
<evidence type="ECO:0000259" key="11">
    <source>
        <dbReference type="PROSITE" id="PS50929"/>
    </source>
</evidence>
<keyword evidence="6 12" id="KW-0067">ATP-binding</keyword>
<feature type="transmembrane region" description="Helical" evidence="9">
    <location>
        <begin position="14"/>
        <end position="35"/>
    </location>
</feature>
<dbReference type="Pfam" id="PF00005">
    <property type="entry name" value="ABC_tran"/>
    <property type="match status" value="1"/>
</dbReference>
<organism evidence="12 13">
    <name type="scientific">Paraflavisolibacter caeni</name>
    <dbReference type="NCBI Taxonomy" id="2982496"/>
    <lineage>
        <taxon>Bacteria</taxon>
        <taxon>Pseudomonadati</taxon>
        <taxon>Bacteroidota</taxon>
        <taxon>Chitinophagia</taxon>
        <taxon>Chitinophagales</taxon>
        <taxon>Chitinophagaceae</taxon>
        <taxon>Paraflavisolibacter</taxon>
    </lineage>
</organism>
<accession>A0A9X3B6S8</accession>
<gene>
    <name evidence="12" type="ORF">OCK74_01035</name>
</gene>
<dbReference type="SUPFAM" id="SSF90123">
    <property type="entry name" value="ABC transporter transmembrane region"/>
    <property type="match status" value="1"/>
</dbReference>
<feature type="transmembrane region" description="Helical" evidence="9">
    <location>
        <begin position="246"/>
        <end position="270"/>
    </location>
</feature>
<dbReference type="InterPro" id="IPR039421">
    <property type="entry name" value="Type_1_exporter"/>
</dbReference>
<evidence type="ECO:0000256" key="7">
    <source>
        <dbReference type="ARBA" id="ARBA00022989"/>
    </source>
</evidence>
<reference evidence="12" key="1">
    <citation type="submission" date="2022-09" db="EMBL/GenBank/DDBJ databases">
        <authorList>
            <person name="Yuan C."/>
            <person name="Ke Z."/>
        </authorList>
    </citation>
    <scope>NUCLEOTIDE SEQUENCE</scope>
    <source>
        <strain evidence="12">LB-8</strain>
    </source>
</reference>
<evidence type="ECO:0000256" key="9">
    <source>
        <dbReference type="SAM" id="Phobius"/>
    </source>
</evidence>
<evidence type="ECO:0000256" key="8">
    <source>
        <dbReference type="ARBA" id="ARBA00023136"/>
    </source>
</evidence>
<dbReference type="SUPFAM" id="SSF52540">
    <property type="entry name" value="P-loop containing nucleoside triphosphate hydrolases"/>
    <property type="match status" value="1"/>
</dbReference>
<dbReference type="InterPro" id="IPR027417">
    <property type="entry name" value="P-loop_NTPase"/>
</dbReference>
<protein>
    <submittedName>
        <fullName evidence="12">ABC transporter ATP-binding protein/permease</fullName>
    </submittedName>
</protein>
<dbReference type="PROSITE" id="PS50929">
    <property type="entry name" value="ABC_TM1F"/>
    <property type="match status" value="1"/>
</dbReference>
<sequence>MKILWKYLHPQKRLIFFSLVLATVAQLLSLIDPIIYGKIIDTFALNPGNKSHQELVMGVLKWLGISIAIATGSRAARAFQDYTSRLAVQKFGMRIFNDGLKQALRLSYQEYEEQRSGELVSVLQKVKSDTERFMNTFINILFSSLVGLSFLIWYAITKNWLLIPVFLIGILLLGSLTGMLSKKMKATQRAINKETNRLSGAMTESLRNIELVKSLGLTFSELRRLRDQNQKIFDLEMTKIRKVRSLGFVQGATILLLKQGILFALLWLIFKDLLTPGELVSMQAISSSIFSPLQDLGHIILNYREVEASINNFDHLMSKPVEKRPDDAKELGHLQNIRFENVSFRHRTAQTNAIENLSFSTETGETIAFVGPSGSGKSTLVKLLAGLYRPVSGEIYYNEEHASVIHYNELRRQIGLVTQDTQLFAGSFRENLQFVKPHATDAEMLLALHKASCDELLARSPDGLDSIIGEGGIKLSGGEKQRLSIARALIRNPRLLIFDEATSALDSLTEENITATIRNISASRNQITILIAHRLSTIMHADVIYVLENGEIVETGTHDNLLLQKGLYYAMWRQQIGERRGTVKKITDGC</sequence>
<evidence type="ECO:0000256" key="3">
    <source>
        <dbReference type="ARBA" id="ARBA00022475"/>
    </source>
</evidence>
<feature type="domain" description="ABC transporter" evidence="10">
    <location>
        <begin position="337"/>
        <end position="574"/>
    </location>
</feature>
<dbReference type="Gene3D" id="1.20.1560.10">
    <property type="entry name" value="ABC transporter type 1, transmembrane domain"/>
    <property type="match status" value="1"/>
</dbReference>
<dbReference type="FunFam" id="3.40.50.300:FF:000221">
    <property type="entry name" value="Multidrug ABC transporter ATP-binding protein"/>
    <property type="match status" value="1"/>
</dbReference>